<dbReference type="PIRSF" id="PIRSF001455">
    <property type="entry name" value="DHQ_synth"/>
    <property type="match status" value="1"/>
</dbReference>
<comment type="subcellular location">
    <subcellularLocation>
        <location evidence="3 17">Cytoplasm</location>
    </subcellularLocation>
</comment>
<dbReference type="Proteomes" id="UP000824243">
    <property type="component" value="Unassembled WGS sequence"/>
</dbReference>
<dbReference type="InterPro" id="IPR056179">
    <property type="entry name" value="DHQS_C"/>
</dbReference>
<evidence type="ECO:0000256" key="3">
    <source>
        <dbReference type="ARBA" id="ARBA00004496"/>
    </source>
</evidence>
<dbReference type="FunFam" id="3.40.50.1970:FF:000001">
    <property type="entry name" value="3-dehydroquinate synthase"/>
    <property type="match status" value="1"/>
</dbReference>
<dbReference type="AlphaFoldDB" id="A0A9D1VVU6"/>
<feature type="binding site" evidence="17">
    <location>
        <position position="184"/>
    </location>
    <ligand>
        <name>Zn(2+)</name>
        <dbReference type="ChEBI" id="CHEBI:29105"/>
    </ligand>
</feature>
<gene>
    <name evidence="17 20" type="primary">aroB</name>
    <name evidence="20" type="ORF">H9981_02195</name>
</gene>
<feature type="binding site" evidence="17">
    <location>
        <begin position="105"/>
        <end position="109"/>
    </location>
    <ligand>
        <name>NAD(+)</name>
        <dbReference type="ChEBI" id="CHEBI:57540"/>
    </ligand>
</feature>
<evidence type="ECO:0000256" key="17">
    <source>
        <dbReference type="HAMAP-Rule" id="MF_00110"/>
    </source>
</evidence>
<dbReference type="EC" id="4.2.3.4" evidence="6 17"/>
<evidence type="ECO:0000259" key="18">
    <source>
        <dbReference type="Pfam" id="PF01761"/>
    </source>
</evidence>
<dbReference type="InterPro" id="IPR030963">
    <property type="entry name" value="DHQ_synth_fam"/>
</dbReference>
<comment type="cofactor">
    <cofactor evidence="2 17">
        <name>NAD(+)</name>
        <dbReference type="ChEBI" id="CHEBI:57540"/>
    </cofactor>
</comment>
<evidence type="ECO:0000313" key="20">
    <source>
        <dbReference type="EMBL" id="HIX47821.1"/>
    </source>
</evidence>
<evidence type="ECO:0000256" key="12">
    <source>
        <dbReference type="ARBA" id="ARBA00022833"/>
    </source>
</evidence>
<evidence type="ECO:0000256" key="14">
    <source>
        <dbReference type="ARBA" id="ARBA00023141"/>
    </source>
</evidence>
<evidence type="ECO:0000259" key="19">
    <source>
        <dbReference type="Pfam" id="PF24621"/>
    </source>
</evidence>
<evidence type="ECO:0000256" key="4">
    <source>
        <dbReference type="ARBA" id="ARBA00004661"/>
    </source>
</evidence>
<dbReference type="EMBL" id="DXFA01000038">
    <property type="protein sequence ID" value="HIX47821.1"/>
    <property type="molecule type" value="Genomic_DNA"/>
</dbReference>
<dbReference type="InterPro" id="IPR016037">
    <property type="entry name" value="DHQ_synth_AroB"/>
</dbReference>
<feature type="binding site" evidence="17">
    <location>
        <position position="245"/>
    </location>
    <ligand>
        <name>Zn(2+)</name>
        <dbReference type="ChEBI" id="CHEBI:29105"/>
    </ligand>
</feature>
<reference evidence="20" key="1">
    <citation type="journal article" date="2021" name="PeerJ">
        <title>Extensive microbial diversity within the chicken gut microbiome revealed by metagenomics and culture.</title>
        <authorList>
            <person name="Gilroy R."/>
            <person name="Ravi A."/>
            <person name="Getino M."/>
            <person name="Pursley I."/>
            <person name="Horton D.L."/>
            <person name="Alikhan N.F."/>
            <person name="Baker D."/>
            <person name="Gharbi K."/>
            <person name="Hall N."/>
            <person name="Watson M."/>
            <person name="Adriaenssens E.M."/>
            <person name="Foster-Nyarko E."/>
            <person name="Jarju S."/>
            <person name="Secka A."/>
            <person name="Antonio M."/>
            <person name="Oren A."/>
            <person name="Chaudhuri R.R."/>
            <person name="La Ragione R."/>
            <person name="Hildebrand F."/>
            <person name="Pallen M.J."/>
        </authorList>
    </citation>
    <scope>NUCLEOTIDE SEQUENCE</scope>
    <source>
        <strain evidence="20">ChiSjej5B23-15282</strain>
    </source>
</reference>
<comment type="caution">
    <text evidence="17">Lacks conserved residue(s) required for the propagation of feature annotation.</text>
</comment>
<name>A0A9D1VVU6_9FIRM</name>
<keyword evidence="16 17" id="KW-0170">Cobalt</keyword>
<dbReference type="Pfam" id="PF01761">
    <property type="entry name" value="DHQ_synthase"/>
    <property type="match status" value="1"/>
</dbReference>
<dbReference type="GO" id="GO:0009423">
    <property type="term" value="P:chorismate biosynthetic process"/>
    <property type="evidence" value="ECO:0007669"/>
    <property type="project" value="UniProtKB-UniRule"/>
</dbReference>
<evidence type="ECO:0000256" key="13">
    <source>
        <dbReference type="ARBA" id="ARBA00023027"/>
    </source>
</evidence>
<evidence type="ECO:0000313" key="21">
    <source>
        <dbReference type="Proteomes" id="UP000824243"/>
    </source>
</evidence>
<keyword evidence="8 17" id="KW-0963">Cytoplasm</keyword>
<feature type="binding site" evidence="17">
    <location>
        <position position="151"/>
    </location>
    <ligand>
        <name>NAD(+)</name>
        <dbReference type="ChEBI" id="CHEBI:57540"/>
    </ligand>
</feature>
<keyword evidence="14 17" id="KW-0057">Aromatic amino acid biosynthesis</keyword>
<sequence length="352" mass="38433">MELTVNLDKNSYPIYIENGILARAEKYISKCFSGKKIMVISDDNVFPLYGESLISSLNACGYDCHSLVLPHGEPTKSFQTLPEIYSALLTAKISRSDLVIALGGGVIGDLAGFAAASFLRGVKLVQIPTSLLAQVDSSVGGKVAVDLPQGKNLVGAFYHPKLVLIDPDVLDTLPPHFISDGMGEVIKYGCIKDSSLFDRLCAHDSFEDLKPELTEIIARCVDIKRMVVEADQFDTGERMLLNFGHTLAHTIEQYYHYERESHGEAVGIGMYQITKIAEEKGLTAPGCAEKIKKALEIYGLPSSCGLPMSDLTEAVKLDKKNLNGHLNVVLLKEIGESYVYPTDAGFFPDCMC</sequence>
<comment type="cofactor">
    <cofactor evidence="17">
        <name>Co(2+)</name>
        <dbReference type="ChEBI" id="CHEBI:48828"/>
    </cofactor>
    <cofactor evidence="17">
        <name>Zn(2+)</name>
        <dbReference type="ChEBI" id="CHEBI:29105"/>
    </cofactor>
    <text evidence="17">Binds 1 divalent metal cation per subunit. Can use either Co(2+) or Zn(2+).</text>
</comment>
<comment type="similarity">
    <text evidence="5 17">Belongs to the sugar phosphate cyclases superfamily. Dehydroquinate synthase family.</text>
</comment>
<accession>A0A9D1VVU6</accession>
<dbReference type="InterPro" id="IPR030960">
    <property type="entry name" value="DHQS/DOIS_N"/>
</dbReference>
<dbReference type="GO" id="GO:0009073">
    <property type="term" value="P:aromatic amino acid family biosynthetic process"/>
    <property type="evidence" value="ECO:0007669"/>
    <property type="project" value="UniProtKB-KW"/>
</dbReference>
<feature type="binding site" evidence="17">
    <location>
        <begin position="129"/>
        <end position="130"/>
    </location>
    <ligand>
        <name>NAD(+)</name>
        <dbReference type="ChEBI" id="CHEBI:57540"/>
    </ligand>
</feature>
<comment type="catalytic activity">
    <reaction evidence="1 17">
        <text>7-phospho-2-dehydro-3-deoxy-D-arabino-heptonate = 3-dehydroquinate + phosphate</text>
        <dbReference type="Rhea" id="RHEA:21968"/>
        <dbReference type="ChEBI" id="CHEBI:32364"/>
        <dbReference type="ChEBI" id="CHEBI:43474"/>
        <dbReference type="ChEBI" id="CHEBI:58394"/>
        <dbReference type="EC" id="4.2.3.4"/>
    </reaction>
</comment>
<dbReference type="Gene3D" id="1.20.1090.10">
    <property type="entry name" value="Dehydroquinate synthase-like - alpha domain"/>
    <property type="match status" value="1"/>
</dbReference>
<keyword evidence="9 17" id="KW-0028">Amino-acid biosynthesis</keyword>
<dbReference type="GO" id="GO:0003856">
    <property type="term" value="F:3-dehydroquinate synthase activity"/>
    <property type="evidence" value="ECO:0007669"/>
    <property type="project" value="UniProtKB-UniRule"/>
</dbReference>
<dbReference type="CDD" id="cd08195">
    <property type="entry name" value="DHQS"/>
    <property type="match status" value="1"/>
</dbReference>
<dbReference type="Pfam" id="PF24621">
    <property type="entry name" value="DHQS_C"/>
    <property type="match status" value="1"/>
</dbReference>
<keyword evidence="13 17" id="KW-0520">NAD</keyword>
<evidence type="ECO:0000256" key="1">
    <source>
        <dbReference type="ARBA" id="ARBA00001393"/>
    </source>
</evidence>
<dbReference type="SUPFAM" id="SSF56796">
    <property type="entry name" value="Dehydroquinate synthase-like"/>
    <property type="match status" value="1"/>
</dbReference>
<proteinExistence type="inferred from homology"/>
<evidence type="ECO:0000256" key="16">
    <source>
        <dbReference type="ARBA" id="ARBA00023285"/>
    </source>
</evidence>
<reference evidence="20" key="2">
    <citation type="submission" date="2021-04" db="EMBL/GenBank/DDBJ databases">
        <authorList>
            <person name="Gilroy R."/>
        </authorList>
    </citation>
    <scope>NUCLEOTIDE SEQUENCE</scope>
    <source>
        <strain evidence="20">ChiSjej5B23-15282</strain>
    </source>
</reference>
<feature type="binding site" evidence="17">
    <location>
        <position position="142"/>
    </location>
    <ligand>
        <name>NAD(+)</name>
        <dbReference type="ChEBI" id="CHEBI:57540"/>
    </ligand>
</feature>
<feature type="domain" description="3-dehydroquinate synthase N-terminal" evidence="18">
    <location>
        <begin position="67"/>
        <end position="176"/>
    </location>
</feature>
<dbReference type="HAMAP" id="MF_00110">
    <property type="entry name" value="DHQ_synthase"/>
    <property type="match status" value="1"/>
</dbReference>
<feature type="binding site" evidence="17">
    <location>
        <position position="262"/>
    </location>
    <ligand>
        <name>Zn(2+)</name>
        <dbReference type="ChEBI" id="CHEBI:29105"/>
    </ligand>
</feature>
<evidence type="ECO:0000256" key="6">
    <source>
        <dbReference type="ARBA" id="ARBA00013031"/>
    </source>
</evidence>
<dbReference type="GO" id="GO:0008652">
    <property type="term" value="P:amino acid biosynthetic process"/>
    <property type="evidence" value="ECO:0007669"/>
    <property type="project" value="UniProtKB-KW"/>
</dbReference>
<evidence type="ECO:0000256" key="9">
    <source>
        <dbReference type="ARBA" id="ARBA00022605"/>
    </source>
</evidence>
<evidence type="ECO:0000256" key="7">
    <source>
        <dbReference type="ARBA" id="ARBA00017684"/>
    </source>
</evidence>
<protein>
    <recommendedName>
        <fullName evidence="7 17">3-dehydroquinate synthase</fullName>
        <shortName evidence="17">DHQS</shortName>
        <ecNumber evidence="6 17">4.2.3.4</ecNumber>
    </recommendedName>
</protein>
<evidence type="ECO:0000256" key="2">
    <source>
        <dbReference type="ARBA" id="ARBA00001911"/>
    </source>
</evidence>
<dbReference type="GO" id="GO:0000166">
    <property type="term" value="F:nucleotide binding"/>
    <property type="evidence" value="ECO:0007669"/>
    <property type="project" value="UniProtKB-KW"/>
</dbReference>
<dbReference type="Gene3D" id="3.40.50.1970">
    <property type="match status" value="1"/>
</dbReference>
<evidence type="ECO:0000256" key="15">
    <source>
        <dbReference type="ARBA" id="ARBA00023239"/>
    </source>
</evidence>
<evidence type="ECO:0000256" key="11">
    <source>
        <dbReference type="ARBA" id="ARBA00022741"/>
    </source>
</evidence>
<evidence type="ECO:0000256" key="5">
    <source>
        <dbReference type="ARBA" id="ARBA00005412"/>
    </source>
</evidence>
<keyword evidence="12 17" id="KW-0862">Zinc</keyword>
<comment type="pathway">
    <text evidence="4 17">Metabolic intermediate biosynthesis; chorismate biosynthesis; chorismate from D-erythrose 4-phosphate and phosphoenolpyruvate: step 2/7.</text>
</comment>
<dbReference type="NCBIfam" id="TIGR01357">
    <property type="entry name" value="aroB"/>
    <property type="match status" value="1"/>
</dbReference>
<dbReference type="PANTHER" id="PTHR43622">
    <property type="entry name" value="3-DEHYDROQUINATE SYNTHASE"/>
    <property type="match status" value="1"/>
</dbReference>
<keyword evidence="11 17" id="KW-0547">Nucleotide-binding</keyword>
<dbReference type="InterPro" id="IPR050071">
    <property type="entry name" value="Dehydroquinate_synthase"/>
</dbReference>
<evidence type="ECO:0000256" key="8">
    <source>
        <dbReference type="ARBA" id="ARBA00022490"/>
    </source>
</evidence>
<keyword evidence="10 17" id="KW-0479">Metal-binding</keyword>
<evidence type="ECO:0000256" key="10">
    <source>
        <dbReference type="ARBA" id="ARBA00022723"/>
    </source>
</evidence>
<organism evidence="20 21">
    <name type="scientific">Candidatus Mediterraneibacter caccavium</name>
    <dbReference type="NCBI Taxonomy" id="2838661"/>
    <lineage>
        <taxon>Bacteria</taxon>
        <taxon>Bacillati</taxon>
        <taxon>Bacillota</taxon>
        <taxon>Clostridia</taxon>
        <taxon>Lachnospirales</taxon>
        <taxon>Lachnospiraceae</taxon>
        <taxon>Mediterraneibacter</taxon>
    </lineage>
</organism>
<dbReference type="PANTHER" id="PTHR43622:SF7">
    <property type="entry name" value="3-DEHYDROQUINATE SYNTHASE, CHLOROPLASTIC"/>
    <property type="match status" value="1"/>
</dbReference>
<dbReference type="GO" id="GO:0005737">
    <property type="term" value="C:cytoplasm"/>
    <property type="evidence" value="ECO:0007669"/>
    <property type="project" value="UniProtKB-SubCell"/>
</dbReference>
<dbReference type="GO" id="GO:0046872">
    <property type="term" value="F:metal ion binding"/>
    <property type="evidence" value="ECO:0007669"/>
    <property type="project" value="UniProtKB-KW"/>
</dbReference>
<comment type="caution">
    <text evidence="20">The sequence shown here is derived from an EMBL/GenBank/DDBJ whole genome shotgun (WGS) entry which is preliminary data.</text>
</comment>
<keyword evidence="15 17" id="KW-0456">Lyase</keyword>
<feature type="domain" description="3-dehydroquinate synthase C-terminal" evidence="19">
    <location>
        <begin position="181"/>
        <end position="321"/>
    </location>
</feature>
<comment type="function">
    <text evidence="17">Catalyzes the conversion of 3-deoxy-D-arabino-heptulosonate 7-phosphate (DAHP) to dehydroquinate (DHQ).</text>
</comment>